<reference evidence="7 8" key="1">
    <citation type="submission" date="2016-11" db="EMBL/GenBank/DDBJ databases">
        <authorList>
            <person name="Jaros S."/>
            <person name="Januszkiewicz K."/>
            <person name="Wedrychowicz H."/>
        </authorList>
    </citation>
    <scope>NUCLEOTIDE SEQUENCE [LARGE SCALE GENOMIC DNA]</scope>
    <source>
        <strain evidence="7 8">DSM 4740</strain>
    </source>
</reference>
<evidence type="ECO:0000256" key="1">
    <source>
        <dbReference type="ARBA" id="ARBA00023015"/>
    </source>
</evidence>
<dbReference type="STRING" id="44933.SAMN05660971_04006"/>
<organism evidence="7 8">
    <name type="scientific">Halomonas cupida</name>
    <dbReference type="NCBI Taxonomy" id="44933"/>
    <lineage>
        <taxon>Bacteria</taxon>
        <taxon>Pseudomonadati</taxon>
        <taxon>Pseudomonadota</taxon>
        <taxon>Gammaproteobacteria</taxon>
        <taxon>Oceanospirillales</taxon>
        <taxon>Halomonadaceae</taxon>
        <taxon>Halomonas</taxon>
    </lineage>
</organism>
<dbReference type="InterPro" id="IPR037923">
    <property type="entry name" value="HTH-like"/>
</dbReference>
<dbReference type="RefSeq" id="WP_073436992.1">
    <property type="nucleotide sequence ID" value="NZ_BJXU01000168.1"/>
</dbReference>
<evidence type="ECO:0000259" key="5">
    <source>
        <dbReference type="PROSITE" id="PS01124"/>
    </source>
</evidence>
<keyword evidence="2 7" id="KW-0238">DNA-binding</keyword>
<evidence type="ECO:0000313" key="9">
    <source>
        <dbReference type="Proteomes" id="UP000321726"/>
    </source>
</evidence>
<evidence type="ECO:0000256" key="3">
    <source>
        <dbReference type="ARBA" id="ARBA00023159"/>
    </source>
</evidence>
<dbReference type="OrthoDB" id="5740883at2"/>
<name>A0A1M7LXX2_9GAMM</name>
<dbReference type="SMART" id="SM00342">
    <property type="entry name" value="HTH_ARAC"/>
    <property type="match status" value="1"/>
</dbReference>
<proteinExistence type="predicted"/>
<keyword evidence="3" id="KW-0010">Activator</keyword>
<dbReference type="EMBL" id="FRCA01000014">
    <property type="protein sequence ID" value="SHM83176.1"/>
    <property type="molecule type" value="Genomic_DNA"/>
</dbReference>
<evidence type="ECO:0000313" key="7">
    <source>
        <dbReference type="EMBL" id="SHM83176.1"/>
    </source>
</evidence>
<evidence type="ECO:0000313" key="6">
    <source>
        <dbReference type="EMBL" id="GEN25834.1"/>
    </source>
</evidence>
<dbReference type="Pfam" id="PF12833">
    <property type="entry name" value="HTH_18"/>
    <property type="match status" value="1"/>
</dbReference>
<dbReference type="AlphaFoldDB" id="A0A1M7LXX2"/>
<dbReference type="InterPro" id="IPR009057">
    <property type="entry name" value="Homeodomain-like_sf"/>
</dbReference>
<dbReference type="PROSITE" id="PS00041">
    <property type="entry name" value="HTH_ARAC_FAMILY_1"/>
    <property type="match status" value="1"/>
</dbReference>
<dbReference type="Proteomes" id="UP000184123">
    <property type="component" value="Unassembled WGS sequence"/>
</dbReference>
<dbReference type="SUPFAM" id="SSF51215">
    <property type="entry name" value="Regulatory protein AraC"/>
    <property type="match status" value="1"/>
</dbReference>
<dbReference type="Gene3D" id="1.10.10.60">
    <property type="entry name" value="Homeodomain-like"/>
    <property type="match status" value="1"/>
</dbReference>
<sequence length="260" mass="29120">MSVIDLRACTLTREHVAHVHRHHQLILATCGSTELAIEGRGDRITGARGCLIPCGRHHEYQGDGQNRTFVLDVPVTGLGGERELIDRLFDQPRFFVVPNGLQRMADSLMPQLEQFPVLRNEIAVLLLRALSLQLRDDDTALHTLKAPTTVSERLDLERIDSWIDRHLADEIRVDDLARQCALSPGHFHHCFRLATGTTPQSYVQSRRLAHAQVLVERGDLSLGQIGVQVGFRDQGSFSRAYRRQFGAPPSCQRRALGSKG</sequence>
<feature type="domain" description="HTH araC/xylS-type" evidence="5">
    <location>
        <begin position="157"/>
        <end position="255"/>
    </location>
</feature>
<dbReference type="PANTHER" id="PTHR46796:SF10">
    <property type="entry name" value="TRANSCRIPTIONAL ACTIVATOR FEAR"/>
    <property type="match status" value="1"/>
</dbReference>
<protein>
    <submittedName>
        <fullName evidence="7">AraC-type DNA-binding protein</fullName>
    </submittedName>
    <submittedName>
        <fullName evidence="6">Proline utilization regulator</fullName>
    </submittedName>
</protein>
<dbReference type="GO" id="GO:0003700">
    <property type="term" value="F:DNA-binding transcription factor activity"/>
    <property type="evidence" value="ECO:0007669"/>
    <property type="project" value="InterPro"/>
</dbReference>
<reference evidence="6 9" key="2">
    <citation type="submission" date="2019-07" db="EMBL/GenBank/DDBJ databases">
        <title>Whole genome shotgun sequence of Halomonas cupida NBRC 102219.</title>
        <authorList>
            <person name="Hosoyama A."/>
            <person name="Uohara A."/>
            <person name="Ohji S."/>
            <person name="Ichikawa N."/>
        </authorList>
    </citation>
    <scope>NUCLEOTIDE SEQUENCE [LARGE SCALE GENOMIC DNA]</scope>
    <source>
        <strain evidence="6 9">NBRC 102219</strain>
    </source>
</reference>
<dbReference type="InterPro" id="IPR018060">
    <property type="entry name" value="HTH_AraC"/>
</dbReference>
<evidence type="ECO:0000256" key="4">
    <source>
        <dbReference type="ARBA" id="ARBA00023163"/>
    </source>
</evidence>
<accession>A0A1M7LXX2</accession>
<dbReference type="EMBL" id="BJXU01000168">
    <property type="protein sequence ID" value="GEN25834.1"/>
    <property type="molecule type" value="Genomic_DNA"/>
</dbReference>
<keyword evidence="4" id="KW-0804">Transcription</keyword>
<dbReference type="PANTHER" id="PTHR46796">
    <property type="entry name" value="HTH-TYPE TRANSCRIPTIONAL ACTIVATOR RHAS-RELATED"/>
    <property type="match status" value="1"/>
</dbReference>
<keyword evidence="1" id="KW-0805">Transcription regulation</keyword>
<dbReference type="SUPFAM" id="SSF46689">
    <property type="entry name" value="Homeodomain-like"/>
    <property type="match status" value="2"/>
</dbReference>
<gene>
    <name evidence="6" type="primary">pruR</name>
    <name evidence="6" type="ORF">HCU01_37830</name>
    <name evidence="7" type="ORF">SAMN05660971_04006</name>
</gene>
<dbReference type="InterPro" id="IPR018062">
    <property type="entry name" value="HTH_AraC-typ_CS"/>
</dbReference>
<evidence type="ECO:0000313" key="8">
    <source>
        <dbReference type="Proteomes" id="UP000184123"/>
    </source>
</evidence>
<dbReference type="InterPro" id="IPR050204">
    <property type="entry name" value="AraC_XylS_family_regulators"/>
</dbReference>
<evidence type="ECO:0000256" key="2">
    <source>
        <dbReference type="ARBA" id="ARBA00023125"/>
    </source>
</evidence>
<dbReference type="Proteomes" id="UP000321726">
    <property type="component" value="Unassembled WGS sequence"/>
</dbReference>
<dbReference type="GO" id="GO:0043565">
    <property type="term" value="F:sequence-specific DNA binding"/>
    <property type="evidence" value="ECO:0007669"/>
    <property type="project" value="InterPro"/>
</dbReference>
<dbReference type="PROSITE" id="PS01124">
    <property type="entry name" value="HTH_ARAC_FAMILY_2"/>
    <property type="match status" value="1"/>
</dbReference>
<keyword evidence="9" id="KW-1185">Reference proteome</keyword>